<evidence type="ECO:0000313" key="1">
    <source>
        <dbReference type="EMBL" id="ACM93446.1"/>
    </source>
</evidence>
<name>B9L688_NAUPA</name>
<dbReference type="PROSITE" id="PS51257">
    <property type="entry name" value="PROKAR_LIPOPROTEIN"/>
    <property type="match status" value="1"/>
</dbReference>
<gene>
    <name evidence="1" type="ordered locus">NAMH_1484</name>
</gene>
<keyword evidence="1" id="KW-0449">Lipoprotein</keyword>
<dbReference type="HOGENOM" id="CLU_111074_1_0_7"/>
<dbReference type="Proteomes" id="UP000000448">
    <property type="component" value="Chromosome"/>
</dbReference>
<reference evidence="1 2" key="1">
    <citation type="journal article" date="2009" name="PLoS Genet.">
        <title>Adaptations to submarine hydrothermal environments exemplified by the genome of Nautilia profundicola.</title>
        <authorList>
            <person name="Campbell B.J."/>
            <person name="Smith J.L."/>
            <person name="Hanson T.E."/>
            <person name="Klotz M.G."/>
            <person name="Stein L.Y."/>
            <person name="Lee C.K."/>
            <person name="Wu D."/>
            <person name="Robinson J.M."/>
            <person name="Khouri H.M."/>
            <person name="Eisen J.A."/>
            <person name="Cary S.C."/>
        </authorList>
    </citation>
    <scope>NUCLEOTIDE SEQUENCE [LARGE SCALE GENOMIC DNA]</scope>
    <source>
        <strain evidence="2">ATCC BAA-1463 / DSM 18972 / AmH</strain>
    </source>
</reference>
<dbReference type="STRING" id="598659.NAMH_1484"/>
<dbReference type="AlphaFoldDB" id="B9L688"/>
<dbReference type="eggNOG" id="ENOG5032NRK">
    <property type="taxonomic scope" value="Bacteria"/>
</dbReference>
<dbReference type="EMBL" id="CP001279">
    <property type="protein sequence ID" value="ACM93446.1"/>
    <property type="molecule type" value="Genomic_DNA"/>
</dbReference>
<proteinExistence type="predicted"/>
<organism evidence="1 2">
    <name type="scientific">Nautilia profundicola (strain ATCC BAA-1463 / DSM 18972 / AmH)</name>
    <dbReference type="NCBI Taxonomy" id="598659"/>
    <lineage>
        <taxon>Bacteria</taxon>
        <taxon>Pseudomonadati</taxon>
        <taxon>Campylobacterota</taxon>
        <taxon>Epsilonproteobacteria</taxon>
        <taxon>Nautiliales</taxon>
        <taxon>Nautiliaceae</taxon>
        <taxon>Nautilia</taxon>
    </lineage>
</organism>
<evidence type="ECO:0000313" key="2">
    <source>
        <dbReference type="Proteomes" id="UP000000448"/>
    </source>
</evidence>
<protein>
    <submittedName>
        <fullName evidence="1">Lipoprotein</fullName>
    </submittedName>
</protein>
<dbReference type="KEGG" id="nam:NAMH_1484"/>
<dbReference type="RefSeq" id="WP_015902498.1">
    <property type="nucleotide sequence ID" value="NC_012115.1"/>
</dbReference>
<accession>B9L688</accession>
<sequence>MKKIFFNKSNLFFLFIFYFTLLTFSGCGYKPSSVYQNKIIGQDIQAIVEISSKTPKESAFLKDALNDAIYTVFGANLVNKNPNTKIYLTINSSSLTPLDYDQNGFPILYRSAVTLKAKIIDKFSKTHTYTVSGNYDFAISANSILNDQIKFNSFKQASINALNKLLAEITKDGAKNDN</sequence>
<keyword evidence="2" id="KW-1185">Reference proteome</keyword>